<dbReference type="PANTHER" id="PTHR33337">
    <property type="entry name" value="GFA DOMAIN-CONTAINING PROTEIN"/>
    <property type="match status" value="1"/>
</dbReference>
<reference evidence="6 7" key="1">
    <citation type="submission" date="2020-05" db="EMBL/GenBank/DDBJ databases">
        <title>Identification and distribution of gene clusters putatively required for synthesis of sphingolipid metabolism inhibitors in phylogenetically diverse species of the filamentous fungus Fusarium.</title>
        <authorList>
            <person name="Kim H.-S."/>
            <person name="Busman M."/>
            <person name="Brown D.W."/>
            <person name="Divon H."/>
            <person name="Uhlig S."/>
            <person name="Proctor R.H."/>
        </authorList>
    </citation>
    <scope>NUCLEOTIDE SEQUENCE [LARGE SCALE GENOMIC DNA]</scope>
    <source>
        <strain evidence="6 7">NRRL 25311</strain>
    </source>
</reference>
<evidence type="ECO:0000313" key="6">
    <source>
        <dbReference type="EMBL" id="KAF5690283.1"/>
    </source>
</evidence>
<evidence type="ECO:0000313" key="7">
    <source>
        <dbReference type="Proteomes" id="UP000562682"/>
    </source>
</evidence>
<dbReference type="EMBL" id="JAAOAK010000090">
    <property type="protein sequence ID" value="KAF5690283.1"/>
    <property type="molecule type" value="Genomic_DNA"/>
</dbReference>
<dbReference type="PANTHER" id="PTHR33337:SF33">
    <property type="entry name" value="CENP-V_GFA DOMAIN-CONTAINING PROTEIN"/>
    <property type="match status" value="1"/>
</dbReference>
<dbReference type="InterPro" id="IPR011333">
    <property type="entry name" value="SKP1/BTB/POZ_sf"/>
</dbReference>
<dbReference type="Gene3D" id="3.90.1590.10">
    <property type="entry name" value="glutathione-dependent formaldehyde- activating enzyme (gfa)"/>
    <property type="match status" value="1"/>
</dbReference>
<evidence type="ECO:0000256" key="2">
    <source>
        <dbReference type="ARBA" id="ARBA00022723"/>
    </source>
</evidence>
<dbReference type="SUPFAM" id="SSF51316">
    <property type="entry name" value="Mss4-like"/>
    <property type="match status" value="2"/>
</dbReference>
<dbReference type="PROSITE" id="PS51891">
    <property type="entry name" value="CENP_V_GFA"/>
    <property type="match status" value="1"/>
</dbReference>
<dbReference type="GO" id="GO:0046872">
    <property type="term" value="F:metal ion binding"/>
    <property type="evidence" value="ECO:0007669"/>
    <property type="project" value="UniProtKB-KW"/>
</dbReference>
<protein>
    <recommendedName>
        <fullName evidence="5">CENP-V/GFA domain-containing protein</fullName>
    </recommendedName>
</protein>
<dbReference type="Gene3D" id="3.30.710.10">
    <property type="entry name" value="Potassium Channel Kv1.1, Chain A"/>
    <property type="match status" value="1"/>
</dbReference>
<feature type="domain" description="CENP-V/GFA" evidence="5">
    <location>
        <begin position="387"/>
        <end position="510"/>
    </location>
</feature>
<dbReference type="GO" id="GO:0016846">
    <property type="term" value="F:carbon-sulfur lyase activity"/>
    <property type="evidence" value="ECO:0007669"/>
    <property type="project" value="InterPro"/>
</dbReference>
<keyword evidence="4" id="KW-0456">Lyase</keyword>
<comment type="similarity">
    <text evidence="1">Belongs to the Gfa family.</text>
</comment>
<proteinExistence type="inferred from homology"/>
<evidence type="ECO:0000256" key="4">
    <source>
        <dbReference type="ARBA" id="ARBA00023239"/>
    </source>
</evidence>
<organism evidence="6 7">
    <name type="scientific">Fusarium denticulatum</name>
    <dbReference type="NCBI Taxonomy" id="48507"/>
    <lineage>
        <taxon>Eukaryota</taxon>
        <taxon>Fungi</taxon>
        <taxon>Dikarya</taxon>
        <taxon>Ascomycota</taxon>
        <taxon>Pezizomycotina</taxon>
        <taxon>Sordariomycetes</taxon>
        <taxon>Hypocreomycetidae</taxon>
        <taxon>Hypocreales</taxon>
        <taxon>Nectriaceae</taxon>
        <taxon>Fusarium</taxon>
        <taxon>Fusarium fujikuroi species complex</taxon>
    </lineage>
</organism>
<gene>
    <name evidence="6" type="ORF">FDENT_3979</name>
</gene>
<dbReference type="Proteomes" id="UP000562682">
    <property type="component" value="Unassembled WGS sequence"/>
</dbReference>
<dbReference type="InterPro" id="IPR011057">
    <property type="entry name" value="Mss4-like_sf"/>
</dbReference>
<name>A0A8H5UMS7_9HYPO</name>
<comment type="caution">
    <text evidence="6">The sequence shown here is derived from an EMBL/GenBank/DDBJ whole genome shotgun (WGS) entry which is preliminary data.</text>
</comment>
<keyword evidence="2" id="KW-0479">Metal-binding</keyword>
<keyword evidence="7" id="KW-1185">Reference proteome</keyword>
<dbReference type="Pfam" id="PF04828">
    <property type="entry name" value="GFA"/>
    <property type="match status" value="1"/>
</dbReference>
<accession>A0A8H5UMS7</accession>
<evidence type="ECO:0000259" key="5">
    <source>
        <dbReference type="PROSITE" id="PS51891"/>
    </source>
</evidence>
<sequence length="593" mass="66432">MTSPGASSPDTIVFDDNGDLWLTVGPVSFSKILHVDSNALCRASRVFGAMLRGRFRDSKPANNLHRWEVKLPQDNPEAFVVLMDIVHADFDHAPLDIKPQELYNICDLTNKYDMTKTLRPMPTAWYQRLKIMCQCSKKTQAYRKNLFVAWELGCQGAVEEMLQDIAEKCQVDEFGSLLIDRNTRLINLETFRLIPLIDDIPEEFIQATQDLGIDSFFIPSLDADQLGYRGSVSRLHRLFKEVEKLAFGEHQTHYGCAPFQRSPFSSILSACYQRLDLILSRRHMEVLGDQACKIEMTAFMGSDDKAILEDEDSEDDESSRPVHSHWPAPITPLSFDMVLILERLLSPGAVLLLYKPLEASLSPLPPFHFFNTSSMAHYSQRKDILPLTGGCACGLIRYQLTLHPLIVHCCYCTTCQRQTGSICALNAVIESTALTLLPSAPPTIVGSSSSPDPIPTAIHPAFARLTSADSTAREPRPEAEPVSVCLPTASGVGQTLVGCPACHTGLWNYYADAGPHLAYVRVGTLDRPWDIQPDVHIYTQSRQSWVTVNDGKPSFEGYYTRREDYLRNDALKRYEALKPQVAEMKAELMAGWE</sequence>
<dbReference type="AlphaFoldDB" id="A0A8H5UMS7"/>
<evidence type="ECO:0000256" key="1">
    <source>
        <dbReference type="ARBA" id="ARBA00005495"/>
    </source>
</evidence>
<evidence type="ECO:0000256" key="3">
    <source>
        <dbReference type="ARBA" id="ARBA00022833"/>
    </source>
</evidence>
<keyword evidence="3" id="KW-0862">Zinc</keyword>
<dbReference type="InterPro" id="IPR006913">
    <property type="entry name" value="CENP-V/GFA"/>
</dbReference>